<dbReference type="EMBL" id="FRAP01000009">
    <property type="protein sequence ID" value="SHK62076.1"/>
    <property type="molecule type" value="Genomic_DNA"/>
</dbReference>
<keyword evidence="3" id="KW-1185">Reference proteome</keyword>
<dbReference type="AlphaFoldDB" id="A0A1M6TYQ0"/>
<dbReference type="InterPro" id="IPR050407">
    <property type="entry name" value="Geranylgeranyl_reductase"/>
</dbReference>
<dbReference type="NCBIfam" id="TIGR02032">
    <property type="entry name" value="GG-red-SF"/>
    <property type="match status" value="1"/>
</dbReference>
<proteinExistence type="predicted"/>
<dbReference type="SUPFAM" id="SSF51905">
    <property type="entry name" value="FAD/NAD(P)-binding domain"/>
    <property type="match status" value="1"/>
</dbReference>
<dbReference type="InterPro" id="IPR002938">
    <property type="entry name" value="FAD-bd"/>
</dbReference>
<accession>A0A1M6TYQ0</accession>
<dbReference type="GO" id="GO:0071949">
    <property type="term" value="F:FAD binding"/>
    <property type="evidence" value="ECO:0007669"/>
    <property type="project" value="InterPro"/>
</dbReference>
<dbReference type="Proteomes" id="UP000184363">
    <property type="component" value="Unassembled WGS sequence"/>
</dbReference>
<dbReference type="PANTHER" id="PTHR42685">
    <property type="entry name" value="GERANYLGERANYL DIPHOSPHATE REDUCTASE"/>
    <property type="match status" value="1"/>
</dbReference>
<dbReference type="InterPro" id="IPR011777">
    <property type="entry name" value="Geranylgeranyl_Rdtase_fam"/>
</dbReference>
<name>A0A1M6TYQ0_PSETH</name>
<evidence type="ECO:0000313" key="2">
    <source>
        <dbReference type="EMBL" id="SHK62076.1"/>
    </source>
</evidence>
<dbReference type="PANTHER" id="PTHR42685:SF22">
    <property type="entry name" value="CONDITIONED MEDIUM FACTOR RECEPTOR 1"/>
    <property type="match status" value="1"/>
</dbReference>
<reference evidence="2 3" key="1">
    <citation type="submission" date="2016-11" db="EMBL/GenBank/DDBJ databases">
        <authorList>
            <person name="Jaros S."/>
            <person name="Januszkiewicz K."/>
            <person name="Wedrychowicz H."/>
        </authorList>
    </citation>
    <scope>NUCLEOTIDE SEQUENCE [LARGE SCALE GENOMIC DNA]</scope>
    <source>
        <strain evidence="2 3">DSM 43832</strain>
    </source>
</reference>
<organism evidence="2 3">
    <name type="scientific">Pseudonocardia thermophila</name>
    <dbReference type="NCBI Taxonomy" id="1848"/>
    <lineage>
        <taxon>Bacteria</taxon>
        <taxon>Bacillati</taxon>
        <taxon>Actinomycetota</taxon>
        <taxon>Actinomycetes</taxon>
        <taxon>Pseudonocardiales</taxon>
        <taxon>Pseudonocardiaceae</taxon>
        <taxon>Pseudonocardia</taxon>
    </lineage>
</organism>
<evidence type="ECO:0000313" key="3">
    <source>
        <dbReference type="Proteomes" id="UP000184363"/>
    </source>
</evidence>
<feature type="domain" description="FAD-binding" evidence="1">
    <location>
        <begin position="10"/>
        <end position="170"/>
    </location>
</feature>
<protein>
    <submittedName>
        <fullName evidence="2">Geranylgeranyl reductase family</fullName>
    </submittedName>
</protein>
<sequence length="386" mass="39824">MQEAGTDRPADVAIVGAGPAGSAAALRVLALRPDAEVLLLDAAAFPRDKTCGDGISAHVLELIGRLGVPVADWAGPPVPGMRLTSPGGRVVARRCARPNRVVPRAEFDARLVAAATGAGARLVQHRVRSMQVLADRVVLDDRWSARVVIGADGANSTIRRLLGAPPSPATTVAVAVRGYAQGVVDPEALVIEFTRGSRPAYAWAFPLPDGRSNVGFGVFGRRAGGSRADLLAELARLLPDHQPDPGTVRGHQLPLSTGPRWHPDGRVLLAGDAASLVNPLTGEGIYDAVASGALAGEAALHGAGAGAAHRAAMKAAFGRHHRHTALLARLVPRPWFLDAAVAAAARYQSVFDSAVDLGLGPGTASRADLVRVASSALTLGRGRALT</sequence>
<gene>
    <name evidence="2" type="ORF">SAMN05443637_10929</name>
</gene>
<dbReference type="STRING" id="1848.SAMN05443637_10929"/>
<dbReference type="InterPro" id="IPR036188">
    <property type="entry name" value="FAD/NAD-bd_sf"/>
</dbReference>
<dbReference type="Pfam" id="PF01494">
    <property type="entry name" value="FAD_binding_3"/>
    <property type="match status" value="1"/>
</dbReference>
<dbReference type="RefSeq" id="WP_073457357.1">
    <property type="nucleotide sequence ID" value="NZ_CALGVN010000044.1"/>
</dbReference>
<dbReference type="Gene3D" id="3.50.50.60">
    <property type="entry name" value="FAD/NAD(P)-binding domain"/>
    <property type="match status" value="1"/>
</dbReference>
<evidence type="ECO:0000259" key="1">
    <source>
        <dbReference type="Pfam" id="PF01494"/>
    </source>
</evidence>
<dbReference type="GO" id="GO:0016628">
    <property type="term" value="F:oxidoreductase activity, acting on the CH-CH group of donors, NAD or NADP as acceptor"/>
    <property type="evidence" value="ECO:0007669"/>
    <property type="project" value="InterPro"/>
</dbReference>
<dbReference type="PRINTS" id="PR00420">
    <property type="entry name" value="RNGMNOXGNASE"/>
</dbReference>